<dbReference type="PANTHER" id="PTHR30612">
    <property type="entry name" value="SECA INNER MEMBRANE COMPONENT OF SEC PROTEIN SECRETION SYSTEM"/>
    <property type="match status" value="1"/>
</dbReference>
<keyword evidence="5" id="KW-1133">Transmembrane helix</keyword>
<proteinExistence type="predicted"/>
<accession>A0A8B8J863</accession>
<dbReference type="GeneID" id="103713808"/>
<evidence type="ECO:0000313" key="8">
    <source>
        <dbReference type="RefSeq" id="XP_026663019.1"/>
    </source>
</evidence>
<evidence type="ECO:0000313" key="7">
    <source>
        <dbReference type="Proteomes" id="UP000228380"/>
    </source>
</evidence>
<feature type="domain" description="SecA family profile" evidence="6">
    <location>
        <begin position="1"/>
        <end position="151"/>
    </location>
</feature>
<dbReference type="InterPro" id="IPR000185">
    <property type="entry name" value="SecA"/>
</dbReference>
<name>A0A8B8J863_PHODC</name>
<dbReference type="KEGG" id="pda:103713808"/>
<dbReference type="GO" id="GO:0005524">
    <property type="term" value="F:ATP binding"/>
    <property type="evidence" value="ECO:0007669"/>
    <property type="project" value="InterPro"/>
</dbReference>
<evidence type="ECO:0000256" key="5">
    <source>
        <dbReference type="SAM" id="Phobius"/>
    </source>
</evidence>
<dbReference type="GO" id="GO:0016464">
    <property type="term" value="F:chloroplast protein-transporting ATPase activity"/>
    <property type="evidence" value="ECO:0007669"/>
    <property type="project" value="UniProtKB-EC"/>
</dbReference>
<dbReference type="InterPro" id="IPR027417">
    <property type="entry name" value="P-loop_NTPase"/>
</dbReference>
<dbReference type="EC" id="7.4.2.4" evidence="1"/>
<dbReference type="GO" id="GO:0006886">
    <property type="term" value="P:intracellular protein transport"/>
    <property type="evidence" value="ECO:0007669"/>
    <property type="project" value="InterPro"/>
</dbReference>
<keyword evidence="2" id="KW-0813">Transport</keyword>
<dbReference type="Gene3D" id="3.40.50.300">
    <property type="entry name" value="P-loop containing nucleotide triphosphate hydrolases"/>
    <property type="match status" value="1"/>
</dbReference>
<dbReference type="OrthoDB" id="10265155at2759"/>
<dbReference type="RefSeq" id="XP_026663019.1">
    <property type="nucleotide sequence ID" value="XM_026807218.2"/>
</dbReference>
<comment type="catalytic activity">
    <reaction evidence="4">
        <text>ATP + H2O + chloroplast-proteinSide 1 = ADP + phosphate + chloroplast-proteinSide 2.</text>
        <dbReference type="EC" id="7.4.2.4"/>
    </reaction>
</comment>
<evidence type="ECO:0000256" key="3">
    <source>
        <dbReference type="ARBA" id="ARBA00023010"/>
    </source>
</evidence>
<evidence type="ECO:0000256" key="1">
    <source>
        <dbReference type="ARBA" id="ARBA00012047"/>
    </source>
</evidence>
<evidence type="ECO:0000256" key="2">
    <source>
        <dbReference type="ARBA" id="ARBA00022927"/>
    </source>
</evidence>
<evidence type="ECO:0000256" key="4">
    <source>
        <dbReference type="ARBA" id="ARBA00034043"/>
    </source>
</evidence>
<dbReference type="GO" id="GO:0006605">
    <property type="term" value="P:protein targeting"/>
    <property type="evidence" value="ECO:0007669"/>
    <property type="project" value="InterPro"/>
</dbReference>
<feature type="transmembrane region" description="Helical" evidence="5">
    <location>
        <begin position="12"/>
        <end position="33"/>
    </location>
</feature>
<protein>
    <recommendedName>
        <fullName evidence="1">chloroplast protein-transporting ATPase</fullName>
        <ecNumber evidence="1">7.4.2.4</ecNumber>
    </recommendedName>
</protein>
<keyword evidence="3" id="KW-0811">Translocation</keyword>
<keyword evidence="2" id="KW-0653">Protein transport</keyword>
<dbReference type="PRINTS" id="PR00906">
    <property type="entry name" value="SECA"/>
</dbReference>
<dbReference type="GO" id="GO:0017038">
    <property type="term" value="P:protein import"/>
    <property type="evidence" value="ECO:0007669"/>
    <property type="project" value="InterPro"/>
</dbReference>
<reference evidence="8" key="2">
    <citation type="submission" date="2025-08" db="UniProtKB">
        <authorList>
            <consortium name="RefSeq"/>
        </authorList>
    </citation>
    <scope>IDENTIFICATION</scope>
    <source>
        <tissue evidence="8">Young leaves</tissue>
    </source>
</reference>
<dbReference type="GO" id="GO:0009941">
    <property type="term" value="C:chloroplast envelope"/>
    <property type="evidence" value="ECO:0007669"/>
    <property type="project" value="TreeGrafter"/>
</dbReference>
<sequence length="151" mass="16576">MSQRETLSDMQAGSVMFSVFMAWCDKIIGGAVFHGGCIVEMKTGEGKMLVLMLAAYLNALTGNGVHGVLAANGFFDMCLQKILSLEAMRVMVNGWPHSSFSWSFGGSHTGSKLLNFSILVLTSNLKPHPLYSLSFYLDYIMLESTYLLALF</sequence>
<dbReference type="GO" id="GO:0016020">
    <property type="term" value="C:membrane"/>
    <property type="evidence" value="ECO:0007669"/>
    <property type="project" value="InterPro"/>
</dbReference>
<keyword evidence="5" id="KW-0472">Membrane</keyword>
<dbReference type="SUPFAM" id="SSF52540">
    <property type="entry name" value="P-loop containing nucleoside triphosphate hydrolases"/>
    <property type="match status" value="1"/>
</dbReference>
<organism evidence="7 8">
    <name type="scientific">Phoenix dactylifera</name>
    <name type="common">Date palm</name>
    <dbReference type="NCBI Taxonomy" id="42345"/>
    <lineage>
        <taxon>Eukaryota</taxon>
        <taxon>Viridiplantae</taxon>
        <taxon>Streptophyta</taxon>
        <taxon>Embryophyta</taxon>
        <taxon>Tracheophyta</taxon>
        <taxon>Spermatophyta</taxon>
        <taxon>Magnoliopsida</taxon>
        <taxon>Liliopsida</taxon>
        <taxon>Arecaceae</taxon>
        <taxon>Coryphoideae</taxon>
        <taxon>Phoeniceae</taxon>
        <taxon>Phoenix</taxon>
    </lineage>
</organism>
<dbReference type="Pfam" id="PF07517">
    <property type="entry name" value="SecA_DEAD"/>
    <property type="match status" value="1"/>
</dbReference>
<gene>
    <name evidence="8" type="primary">LOC103713808</name>
</gene>
<dbReference type="PANTHER" id="PTHR30612:SF11">
    <property type="entry name" value="PROTEIN TRANSLOCASE SUBUNIT SECA2, CHLOROPLASTIC"/>
    <property type="match status" value="1"/>
</dbReference>
<dbReference type="Proteomes" id="UP000228380">
    <property type="component" value="Chromosome 10"/>
</dbReference>
<dbReference type="AlphaFoldDB" id="A0A8B8J863"/>
<feature type="transmembrane region" description="Helical" evidence="5">
    <location>
        <begin position="53"/>
        <end position="75"/>
    </location>
</feature>
<keyword evidence="5" id="KW-0812">Transmembrane</keyword>
<keyword evidence="7" id="KW-1185">Reference proteome</keyword>
<dbReference type="PROSITE" id="PS51196">
    <property type="entry name" value="SECA_MOTOR_DEAD"/>
    <property type="match status" value="1"/>
</dbReference>
<reference evidence="7" key="1">
    <citation type="journal article" date="2019" name="Nat. Commun.">
        <title>Genome-wide association mapping of date palm fruit traits.</title>
        <authorList>
            <person name="Hazzouri K.M."/>
            <person name="Gros-Balthazard M."/>
            <person name="Flowers J.M."/>
            <person name="Copetti D."/>
            <person name="Lemansour A."/>
            <person name="Lebrun M."/>
            <person name="Masmoudi K."/>
            <person name="Ferrand S."/>
            <person name="Dhar M.I."/>
            <person name="Fresquez Z.A."/>
            <person name="Rosas U."/>
            <person name="Zhang J."/>
            <person name="Talag J."/>
            <person name="Lee S."/>
            <person name="Kudrna D."/>
            <person name="Powell R.F."/>
            <person name="Leitch I.J."/>
            <person name="Krueger R.R."/>
            <person name="Wing R.A."/>
            <person name="Amiri K.M.A."/>
            <person name="Purugganan M.D."/>
        </authorList>
    </citation>
    <scope>NUCLEOTIDE SEQUENCE [LARGE SCALE GENOMIC DNA]</scope>
    <source>
        <strain evidence="7">cv. Khalas</strain>
    </source>
</reference>
<dbReference type="InterPro" id="IPR011115">
    <property type="entry name" value="SecA_DEAD"/>
</dbReference>
<dbReference type="InterPro" id="IPR014018">
    <property type="entry name" value="SecA_motor_DEAD"/>
</dbReference>
<evidence type="ECO:0000259" key="6">
    <source>
        <dbReference type="PROSITE" id="PS51196"/>
    </source>
</evidence>